<organism evidence="1 2">
    <name type="scientific">Brassica napus</name>
    <name type="common">Rape</name>
    <dbReference type="NCBI Taxonomy" id="3708"/>
    <lineage>
        <taxon>Eukaryota</taxon>
        <taxon>Viridiplantae</taxon>
        <taxon>Streptophyta</taxon>
        <taxon>Embryophyta</taxon>
        <taxon>Tracheophyta</taxon>
        <taxon>Spermatophyta</taxon>
        <taxon>Magnoliopsida</taxon>
        <taxon>eudicotyledons</taxon>
        <taxon>Gunneridae</taxon>
        <taxon>Pentapetalae</taxon>
        <taxon>rosids</taxon>
        <taxon>malvids</taxon>
        <taxon>Brassicales</taxon>
        <taxon>Brassicaceae</taxon>
        <taxon>Brassiceae</taxon>
        <taxon>Brassica</taxon>
    </lineage>
</organism>
<proteinExistence type="predicted"/>
<dbReference type="EMBL" id="JAGKQM010000006">
    <property type="protein sequence ID" value="KAH0921662.1"/>
    <property type="molecule type" value="Genomic_DNA"/>
</dbReference>
<sequence>MEQHVFSLLMGEGLALRSALLKCKDLGIRNLKYEADLSLLINSNKNRNTLLSWRIFAALRTILNLSRLIEFLGKKTEQLICLQNKYYLH</sequence>
<accession>A0ABQ8CX25</accession>
<gene>
    <name evidence="1" type="ORF">HID58_021680</name>
</gene>
<name>A0ABQ8CX25_BRANA</name>
<evidence type="ECO:0008006" key="3">
    <source>
        <dbReference type="Google" id="ProtNLM"/>
    </source>
</evidence>
<keyword evidence="2" id="KW-1185">Reference proteome</keyword>
<feature type="non-terminal residue" evidence="1">
    <location>
        <position position="89"/>
    </location>
</feature>
<evidence type="ECO:0000313" key="2">
    <source>
        <dbReference type="Proteomes" id="UP000824890"/>
    </source>
</evidence>
<reference evidence="1 2" key="1">
    <citation type="submission" date="2021-05" db="EMBL/GenBank/DDBJ databases">
        <title>Genome Assembly of Synthetic Allotetraploid Brassica napus Reveals Homoeologous Exchanges between Subgenomes.</title>
        <authorList>
            <person name="Davis J.T."/>
        </authorList>
    </citation>
    <scope>NUCLEOTIDE SEQUENCE [LARGE SCALE GENOMIC DNA]</scope>
    <source>
        <strain evidence="2">cv. Da-Ae</strain>
        <tissue evidence="1">Seedling</tissue>
    </source>
</reference>
<evidence type="ECO:0000313" key="1">
    <source>
        <dbReference type="EMBL" id="KAH0921662.1"/>
    </source>
</evidence>
<comment type="caution">
    <text evidence="1">The sequence shown here is derived from an EMBL/GenBank/DDBJ whole genome shotgun (WGS) entry which is preliminary data.</text>
</comment>
<dbReference type="Proteomes" id="UP000824890">
    <property type="component" value="Unassembled WGS sequence"/>
</dbReference>
<protein>
    <recommendedName>
        <fullName evidence="3">RNase H type-1 domain-containing protein</fullName>
    </recommendedName>
</protein>